<proteinExistence type="predicted"/>
<reference evidence="1 2" key="1">
    <citation type="submission" date="2018-05" db="EMBL/GenBank/DDBJ databases">
        <title>Streptomyces venezuelae.</title>
        <authorList>
            <person name="Kim W."/>
            <person name="Lee N."/>
            <person name="Cho B.-K."/>
        </authorList>
    </citation>
    <scope>NUCLEOTIDE SEQUENCE [LARGE SCALE GENOMIC DNA]</scope>
    <source>
        <strain evidence="1 2">ATCC 21018</strain>
    </source>
</reference>
<dbReference type="Proteomes" id="UP000324101">
    <property type="component" value="Chromosome"/>
</dbReference>
<gene>
    <name evidence="1" type="ORF">DEJ51_26995</name>
</gene>
<sequence length="100" mass="10576">MGEPAVTGIELLASFIRTGRLHGIGIGSTLGAVDRARQELGRISGAPELTVGDQGGFLEYRAAASGVSVIVVDDEEEERGYRVGHGDVWSVSLWAPVRAR</sequence>
<protein>
    <submittedName>
        <fullName evidence="1">Uncharacterized protein</fullName>
    </submittedName>
</protein>
<accession>A0A5P2DSV2</accession>
<dbReference type="EMBL" id="CP029189">
    <property type="protein sequence ID" value="QES57377.1"/>
    <property type="molecule type" value="Genomic_DNA"/>
</dbReference>
<evidence type="ECO:0000313" key="1">
    <source>
        <dbReference type="EMBL" id="QES57377.1"/>
    </source>
</evidence>
<name>A0A5P2DSV2_STRVZ</name>
<organism evidence="1 2">
    <name type="scientific">Streptomyces venezuelae</name>
    <dbReference type="NCBI Taxonomy" id="54571"/>
    <lineage>
        <taxon>Bacteria</taxon>
        <taxon>Bacillati</taxon>
        <taxon>Actinomycetota</taxon>
        <taxon>Actinomycetes</taxon>
        <taxon>Kitasatosporales</taxon>
        <taxon>Streptomycetaceae</taxon>
        <taxon>Streptomyces</taxon>
    </lineage>
</organism>
<dbReference type="AlphaFoldDB" id="A0A5P2DSV2"/>
<evidence type="ECO:0000313" key="2">
    <source>
        <dbReference type="Proteomes" id="UP000324101"/>
    </source>
</evidence>